<reference evidence="8" key="1">
    <citation type="submission" date="2021-11" db="EMBL/GenBank/DDBJ databases">
        <authorList>
            <consortium name="Genoscope - CEA"/>
            <person name="William W."/>
        </authorList>
    </citation>
    <scope>NUCLEOTIDE SEQUENCE</scope>
</reference>
<organism evidence="8 9">
    <name type="scientific">Pelagomonas calceolata</name>
    <dbReference type="NCBI Taxonomy" id="35677"/>
    <lineage>
        <taxon>Eukaryota</taxon>
        <taxon>Sar</taxon>
        <taxon>Stramenopiles</taxon>
        <taxon>Ochrophyta</taxon>
        <taxon>Pelagophyceae</taxon>
        <taxon>Pelagomonadales</taxon>
        <taxon>Pelagomonadaceae</taxon>
        <taxon>Pelagomonas</taxon>
    </lineage>
</organism>
<dbReference type="PANTHER" id="PTHR48097:SF9">
    <property type="entry name" value="L-THREONINE ALDOLASE"/>
    <property type="match status" value="1"/>
</dbReference>
<comment type="cofactor">
    <cofactor evidence="1">
        <name>pyridoxal 5'-phosphate</name>
        <dbReference type="ChEBI" id="CHEBI:597326"/>
    </cofactor>
</comment>
<proteinExistence type="inferred from homology"/>
<dbReference type="GO" id="GO:0006567">
    <property type="term" value="P:L-threonine catabolic process"/>
    <property type="evidence" value="ECO:0007669"/>
    <property type="project" value="TreeGrafter"/>
</dbReference>
<feature type="signal peptide" evidence="6">
    <location>
        <begin position="1"/>
        <end position="19"/>
    </location>
</feature>
<dbReference type="SUPFAM" id="SSF53383">
    <property type="entry name" value="PLP-dependent transferases"/>
    <property type="match status" value="1"/>
</dbReference>
<dbReference type="FunFam" id="3.40.640.10:FF:000030">
    <property type="entry name" value="Low-specificity L-threonine aldolase"/>
    <property type="match status" value="1"/>
</dbReference>
<feature type="chain" id="PRO_5035199950" description="Aromatic amino acid beta-eliminating lyase/threonine aldolase domain-containing protein" evidence="6">
    <location>
        <begin position="20"/>
        <end position="371"/>
    </location>
</feature>
<keyword evidence="9" id="KW-1185">Reference proteome</keyword>
<dbReference type="Gene3D" id="3.40.640.10">
    <property type="entry name" value="Type I PLP-dependent aspartate aminotransferase-like (Major domain)"/>
    <property type="match status" value="1"/>
</dbReference>
<dbReference type="PIRSF" id="PIRSF017617">
    <property type="entry name" value="Thr_aldolase"/>
    <property type="match status" value="1"/>
</dbReference>
<dbReference type="NCBIfam" id="NF007825">
    <property type="entry name" value="PRK10534.1"/>
    <property type="match status" value="1"/>
</dbReference>
<evidence type="ECO:0000256" key="5">
    <source>
        <dbReference type="PIRSR" id="PIRSR017617-1"/>
    </source>
</evidence>
<dbReference type="GO" id="GO:0005829">
    <property type="term" value="C:cytosol"/>
    <property type="evidence" value="ECO:0007669"/>
    <property type="project" value="TreeGrafter"/>
</dbReference>
<dbReference type="EMBL" id="CAKKNE010000005">
    <property type="protein sequence ID" value="CAH0378348.1"/>
    <property type="molecule type" value="Genomic_DNA"/>
</dbReference>
<feature type="domain" description="Aromatic amino acid beta-eliminating lyase/threonine aldolase" evidence="7">
    <location>
        <begin position="29"/>
        <end position="308"/>
    </location>
</feature>
<name>A0A8J2T1Z4_9STRA</name>
<dbReference type="PANTHER" id="PTHR48097">
    <property type="entry name" value="L-THREONINE ALDOLASE-RELATED"/>
    <property type="match status" value="1"/>
</dbReference>
<evidence type="ECO:0000256" key="2">
    <source>
        <dbReference type="ARBA" id="ARBA00006966"/>
    </source>
</evidence>
<comment type="similarity">
    <text evidence="2">Belongs to the threonine aldolase family.</text>
</comment>
<evidence type="ECO:0000256" key="6">
    <source>
        <dbReference type="SAM" id="SignalP"/>
    </source>
</evidence>
<dbReference type="GO" id="GO:0006545">
    <property type="term" value="P:glycine biosynthetic process"/>
    <property type="evidence" value="ECO:0007669"/>
    <property type="project" value="TreeGrafter"/>
</dbReference>
<evidence type="ECO:0000259" key="7">
    <source>
        <dbReference type="Pfam" id="PF01212"/>
    </source>
</evidence>
<dbReference type="NCBIfam" id="NF041359">
    <property type="entry name" value="GntG_guanitoxin"/>
    <property type="match status" value="1"/>
</dbReference>
<accession>A0A8J2T1Z4</accession>
<comment type="caution">
    <text evidence="8">The sequence shown here is derived from an EMBL/GenBank/DDBJ whole genome shotgun (WGS) entry which is preliminary data.</text>
</comment>
<protein>
    <recommendedName>
        <fullName evidence="7">Aromatic amino acid beta-eliminating lyase/threonine aldolase domain-containing protein</fullName>
    </recommendedName>
</protein>
<dbReference type="InterPro" id="IPR023603">
    <property type="entry name" value="Low_specificity_L-TA-like"/>
</dbReference>
<keyword evidence="4" id="KW-0456">Lyase</keyword>
<evidence type="ECO:0000313" key="8">
    <source>
        <dbReference type="EMBL" id="CAH0378348.1"/>
    </source>
</evidence>
<dbReference type="InterPro" id="IPR015424">
    <property type="entry name" value="PyrdxlP-dep_Trfase"/>
</dbReference>
<dbReference type="InterPro" id="IPR015422">
    <property type="entry name" value="PyrdxlP-dep_Trfase_small"/>
</dbReference>
<gene>
    <name evidence="8" type="ORF">PECAL_5P28590</name>
</gene>
<dbReference type="GO" id="GO:0008732">
    <property type="term" value="F:L-allo-threonine aldolase activity"/>
    <property type="evidence" value="ECO:0007669"/>
    <property type="project" value="TreeGrafter"/>
</dbReference>
<dbReference type="Gene3D" id="3.90.1150.10">
    <property type="entry name" value="Aspartate Aminotransferase, domain 1"/>
    <property type="match status" value="1"/>
</dbReference>
<sequence>MQRCAATLVAACLLGSAESLAPPSAHVVDLRSDTVTQPTAAMREAMKVAEVGDDVFGDDPTVQKLERRVADLLGKEAGVFVPSGTMGNLVSMLSHCRERGSEYIVGDQAHIYIFEQGGAAQFGGCHPRALRTFEDGTIGSPADVEAMIRPDNEHFPVTRVVALESTHNLCGGSVLSQTYVEAICGVAQKHGVSTHLDGARAWHAAAALDVPIAEYVRPFDSVSVCLSKGLGAPVGSVVVGSQEFVKRCRKLRKGLGGTTRQVGVLAAAGLVALDEILPGLGGDHARCARLAEGLAALGFDVETPTTNLLYFSVGKVPIAADAFVAECDQKGVRLLVVPGAVGRMRIVTHHQVTDAGVEKALEVFKAAVEGA</sequence>
<evidence type="ECO:0000313" key="9">
    <source>
        <dbReference type="Proteomes" id="UP000789595"/>
    </source>
</evidence>
<evidence type="ECO:0000256" key="3">
    <source>
        <dbReference type="ARBA" id="ARBA00022898"/>
    </source>
</evidence>
<feature type="modified residue" description="N6-(pyridoxal phosphate)lysine" evidence="5">
    <location>
        <position position="228"/>
    </location>
</feature>
<dbReference type="AlphaFoldDB" id="A0A8J2T1Z4"/>
<keyword evidence="6" id="KW-0732">Signal</keyword>
<dbReference type="OrthoDB" id="10261951at2759"/>
<dbReference type="InterPro" id="IPR001597">
    <property type="entry name" value="ArAA_b-elim_lyase/Thr_aldolase"/>
</dbReference>
<dbReference type="InterPro" id="IPR015421">
    <property type="entry name" value="PyrdxlP-dep_Trfase_major"/>
</dbReference>
<evidence type="ECO:0000256" key="1">
    <source>
        <dbReference type="ARBA" id="ARBA00001933"/>
    </source>
</evidence>
<keyword evidence="3" id="KW-0663">Pyridoxal phosphate</keyword>
<dbReference type="Pfam" id="PF01212">
    <property type="entry name" value="Beta_elim_lyase"/>
    <property type="match status" value="1"/>
</dbReference>
<dbReference type="Proteomes" id="UP000789595">
    <property type="component" value="Unassembled WGS sequence"/>
</dbReference>
<evidence type="ECO:0000256" key="4">
    <source>
        <dbReference type="ARBA" id="ARBA00023239"/>
    </source>
</evidence>